<evidence type="ECO:0000313" key="4">
    <source>
        <dbReference type="WBParaSite" id="HPBE_0001859201-mRNA-1"/>
    </source>
</evidence>
<accession>A0A3P8B4T0</accession>
<evidence type="ECO:0000313" key="2">
    <source>
        <dbReference type="EMBL" id="VDP12180.1"/>
    </source>
</evidence>
<dbReference type="AlphaFoldDB" id="A0A183G9H3"/>
<evidence type="ECO:0000313" key="3">
    <source>
        <dbReference type="Proteomes" id="UP000050761"/>
    </source>
</evidence>
<dbReference type="EMBL" id="UZAH01030789">
    <property type="protein sequence ID" value="VDP12180.1"/>
    <property type="molecule type" value="Genomic_DNA"/>
</dbReference>
<sequence>MDNIDEEYDRFMHDLRDSAKGAKSLTITTRGLSPETFELVRQSGAARASGNHQLTSELAKVNYEERR</sequence>
<reference evidence="2 3" key="1">
    <citation type="submission" date="2018-11" db="EMBL/GenBank/DDBJ databases">
        <authorList>
            <consortium name="Pathogen Informatics"/>
        </authorList>
    </citation>
    <scope>NUCLEOTIDE SEQUENCE [LARGE SCALE GENOMIC DNA]</scope>
</reference>
<dbReference type="WBParaSite" id="HPBE_0001859201-mRNA-1">
    <property type="protein sequence ID" value="HPBE_0001859201-mRNA-1"/>
    <property type="gene ID" value="HPBE_0001859201"/>
</dbReference>
<protein>
    <submittedName>
        <fullName evidence="4">Four helix bundle protein</fullName>
    </submittedName>
</protein>
<evidence type="ECO:0000256" key="1">
    <source>
        <dbReference type="SAM" id="MobiDB-lite"/>
    </source>
</evidence>
<proteinExistence type="predicted"/>
<gene>
    <name evidence="2" type="ORF">HPBE_LOCUS18591</name>
</gene>
<organism evidence="3 4">
    <name type="scientific">Heligmosomoides polygyrus</name>
    <name type="common">Parasitic roundworm</name>
    <dbReference type="NCBI Taxonomy" id="6339"/>
    <lineage>
        <taxon>Eukaryota</taxon>
        <taxon>Metazoa</taxon>
        <taxon>Ecdysozoa</taxon>
        <taxon>Nematoda</taxon>
        <taxon>Chromadorea</taxon>
        <taxon>Rhabditida</taxon>
        <taxon>Rhabditina</taxon>
        <taxon>Rhabditomorpha</taxon>
        <taxon>Strongyloidea</taxon>
        <taxon>Heligmosomidae</taxon>
        <taxon>Heligmosomoides</taxon>
    </lineage>
</organism>
<feature type="region of interest" description="Disordered" evidence="1">
    <location>
        <begin position="44"/>
        <end position="67"/>
    </location>
</feature>
<name>A0A183G9H3_HELPZ</name>
<dbReference type="Proteomes" id="UP000050761">
    <property type="component" value="Unassembled WGS sequence"/>
</dbReference>
<dbReference type="OrthoDB" id="410104at2759"/>
<reference evidence="4" key="2">
    <citation type="submission" date="2019-09" db="UniProtKB">
        <authorList>
            <consortium name="WormBaseParasite"/>
        </authorList>
    </citation>
    <scope>IDENTIFICATION</scope>
</reference>
<accession>A0A183G9H3</accession>
<keyword evidence="3" id="KW-1185">Reference proteome</keyword>